<dbReference type="AlphaFoldDB" id="A0A495J664"/>
<proteinExistence type="predicted"/>
<sequence length="34" mass="3875">MIHKMRGKIQMGIICFYEHSIIIIAALKSIITSN</sequence>
<dbReference type="Proteomes" id="UP000268007">
    <property type="component" value="Unassembled WGS sequence"/>
</dbReference>
<evidence type="ECO:0000313" key="3">
    <source>
        <dbReference type="Proteomes" id="UP000268007"/>
    </source>
</evidence>
<dbReference type="EMBL" id="RBKU01000001">
    <property type="protein sequence ID" value="RKR84490.1"/>
    <property type="molecule type" value="Genomic_DNA"/>
</dbReference>
<name>A0A495J664_9SPHI</name>
<reference evidence="2 3" key="1">
    <citation type="submission" date="2018-10" db="EMBL/GenBank/DDBJ databases">
        <title>Genomic Encyclopedia of Archaeal and Bacterial Type Strains, Phase II (KMG-II): from individual species to whole genera.</title>
        <authorList>
            <person name="Goeker M."/>
        </authorList>
    </citation>
    <scope>NUCLEOTIDE SEQUENCE [LARGE SCALE GENOMIC DNA]</scope>
    <source>
        <strain evidence="2 3">DSM 18602</strain>
    </source>
</reference>
<evidence type="ECO:0000256" key="1">
    <source>
        <dbReference type="SAM" id="Phobius"/>
    </source>
</evidence>
<keyword evidence="3" id="KW-1185">Reference proteome</keyword>
<organism evidence="2 3">
    <name type="scientific">Mucilaginibacter gracilis</name>
    <dbReference type="NCBI Taxonomy" id="423350"/>
    <lineage>
        <taxon>Bacteria</taxon>
        <taxon>Pseudomonadati</taxon>
        <taxon>Bacteroidota</taxon>
        <taxon>Sphingobacteriia</taxon>
        <taxon>Sphingobacteriales</taxon>
        <taxon>Sphingobacteriaceae</taxon>
        <taxon>Mucilaginibacter</taxon>
    </lineage>
</organism>
<keyword evidence="1" id="KW-1133">Transmembrane helix</keyword>
<protein>
    <submittedName>
        <fullName evidence="2">Uncharacterized protein</fullName>
    </submittedName>
</protein>
<keyword evidence="1" id="KW-0812">Transmembrane</keyword>
<comment type="caution">
    <text evidence="2">The sequence shown here is derived from an EMBL/GenBank/DDBJ whole genome shotgun (WGS) entry which is preliminary data.</text>
</comment>
<feature type="transmembrane region" description="Helical" evidence="1">
    <location>
        <begin position="12"/>
        <end position="31"/>
    </location>
</feature>
<keyword evidence="1" id="KW-0472">Membrane</keyword>
<accession>A0A495J664</accession>
<gene>
    <name evidence="2" type="ORF">BDD43_4729</name>
</gene>
<evidence type="ECO:0000313" key="2">
    <source>
        <dbReference type="EMBL" id="RKR84490.1"/>
    </source>
</evidence>